<proteinExistence type="predicted"/>
<evidence type="ECO:0000313" key="3">
    <source>
        <dbReference type="Proteomes" id="UP000005240"/>
    </source>
</evidence>
<reference evidence="2 3" key="3">
    <citation type="journal article" date="2017" name="G3 (Bethesda)">
        <title>Comparative analysis highlights variable genome content of wheat rusts and divergence of the mating loci.</title>
        <authorList>
            <person name="Cuomo C.A."/>
            <person name="Bakkeren G."/>
            <person name="Khalil H.B."/>
            <person name="Panwar V."/>
            <person name="Joly D."/>
            <person name="Linning R."/>
            <person name="Sakthikumar S."/>
            <person name="Song X."/>
            <person name="Adiconis X."/>
            <person name="Fan L."/>
            <person name="Goldberg J.M."/>
            <person name="Levin J.Z."/>
            <person name="Young S."/>
            <person name="Zeng Q."/>
            <person name="Anikster Y."/>
            <person name="Bruce M."/>
            <person name="Wang M."/>
            <person name="Yin C."/>
            <person name="McCallum B."/>
            <person name="Szabo L.J."/>
            <person name="Hulbert S."/>
            <person name="Chen X."/>
            <person name="Fellers J.P."/>
        </authorList>
    </citation>
    <scope>NUCLEOTIDE SEQUENCE</scope>
    <source>
        <strain evidence="3">Isolate 1-1 / race 1 (BBBD)</strain>
        <strain evidence="2">isolate 1-1 / race 1 (BBBD)</strain>
    </source>
</reference>
<evidence type="ECO:0000313" key="1">
    <source>
        <dbReference type="EMBL" id="OAV84837.1"/>
    </source>
</evidence>
<dbReference type="EMBL" id="ADAS02011063">
    <property type="protein sequence ID" value="OAV84837.1"/>
    <property type="molecule type" value="Genomic_DNA"/>
</dbReference>
<evidence type="ECO:0000313" key="2">
    <source>
        <dbReference type="EnsemblFungi" id="PTTG_08047-t43_1-p1"/>
    </source>
</evidence>
<dbReference type="AlphaFoldDB" id="A0A180FWG2"/>
<keyword evidence="3" id="KW-1185">Reference proteome</keyword>
<dbReference type="Proteomes" id="UP000005240">
    <property type="component" value="Unassembled WGS sequence"/>
</dbReference>
<dbReference type="VEuPathDB" id="FungiDB:PTTG_08047"/>
<feature type="non-terminal residue" evidence="1">
    <location>
        <position position="1"/>
    </location>
</feature>
<name>A0A180FWG2_PUCT1</name>
<reference evidence="1" key="2">
    <citation type="submission" date="2016-05" db="EMBL/GenBank/DDBJ databases">
        <title>Comparative analysis highlights variable genome content of wheat rusts and divergence of the mating loci.</title>
        <authorList>
            <person name="Cuomo C.A."/>
            <person name="Bakkeren G."/>
            <person name="Szabo L."/>
            <person name="Khalil H."/>
            <person name="Joly D."/>
            <person name="Goldberg J."/>
            <person name="Young S."/>
            <person name="Zeng Q."/>
            <person name="Fellers J."/>
        </authorList>
    </citation>
    <scope>NUCLEOTIDE SEQUENCE [LARGE SCALE GENOMIC DNA]</scope>
    <source>
        <strain evidence="1">1-1 BBBD Race 1</strain>
    </source>
</reference>
<organism evidence="1">
    <name type="scientific">Puccinia triticina (isolate 1-1 / race 1 (BBBD))</name>
    <name type="common">Brown leaf rust fungus</name>
    <dbReference type="NCBI Taxonomy" id="630390"/>
    <lineage>
        <taxon>Eukaryota</taxon>
        <taxon>Fungi</taxon>
        <taxon>Dikarya</taxon>
        <taxon>Basidiomycota</taxon>
        <taxon>Pucciniomycotina</taxon>
        <taxon>Pucciniomycetes</taxon>
        <taxon>Pucciniales</taxon>
        <taxon>Pucciniaceae</taxon>
        <taxon>Puccinia</taxon>
    </lineage>
</organism>
<protein>
    <submittedName>
        <fullName evidence="1 2">Uncharacterized protein</fullName>
    </submittedName>
</protein>
<dbReference type="OrthoDB" id="2518427at2759"/>
<feature type="non-terminal residue" evidence="1">
    <location>
        <position position="210"/>
    </location>
</feature>
<reference evidence="1" key="1">
    <citation type="submission" date="2009-11" db="EMBL/GenBank/DDBJ databases">
        <authorList>
            <consortium name="The Broad Institute Genome Sequencing Platform"/>
            <person name="Ward D."/>
            <person name="Feldgarden M."/>
            <person name="Earl A."/>
            <person name="Young S.K."/>
            <person name="Zeng Q."/>
            <person name="Koehrsen M."/>
            <person name="Alvarado L."/>
            <person name="Berlin A."/>
            <person name="Bochicchio J."/>
            <person name="Borenstein D."/>
            <person name="Chapman S.B."/>
            <person name="Chen Z."/>
            <person name="Engels R."/>
            <person name="Freedman E."/>
            <person name="Gellesch M."/>
            <person name="Goldberg J."/>
            <person name="Griggs A."/>
            <person name="Gujja S."/>
            <person name="Heilman E."/>
            <person name="Heiman D."/>
            <person name="Hepburn T."/>
            <person name="Howarth C."/>
            <person name="Jen D."/>
            <person name="Larson L."/>
            <person name="Lewis B."/>
            <person name="Mehta T."/>
            <person name="Park D."/>
            <person name="Pearson M."/>
            <person name="Roberts A."/>
            <person name="Saif S."/>
            <person name="Shea T."/>
            <person name="Shenoy N."/>
            <person name="Sisk P."/>
            <person name="Stolte C."/>
            <person name="Sykes S."/>
            <person name="Thomson T."/>
            <person name="Walk T."/>
            <person name="White J."/>
            <person name="Yandava C."/>
            <person name="Izard J."/>
            <person name="Baranova O.V."/>
            <person name="Blanton J.M."/>
            <person name="Tanner A.C."/>
            <person name="Dewhirst F.E."/>
            <person name="Haas B."/>
            <person name="Nusbaum C."/>
            <person name="Birren B."/>
        </authorList>
    </citation>
    <scope>NUCLEOTIDE SEQUENCE [LARGE SCALE GENOMIC DNA]</scope>
    <source>
        <strain evidence="1">1-1 BBBD Race 1</strain>
    </source>
</reference>
<dbReference type="EnsemblFungi" id="PTTG_08047-t43_1">
    <property type="protein sequence ID" value="PTTG_08047-t43_1-p1"/>
    <property type="gene ID" value="PTTG_08047"/>
</dbReference>
<gene>
    <name evidence="1" type="ORF">PTTG_08047</name>
</gene>
<accession>A0A180FWG2</accession>
<reference evidence="2" key="4">
    <citation type="submission" date="2025-05" db="UniProtKB">
        <authorList>
            <consortium name="EnsemblFungi"/>
        </authorList>
    </citation>
    <scope>IDENTIFICATION</scope>
    <source>
        <strain evidence="2">isolate 1-1 / race 1 (BBBD)</strain>
    </source>
</reference>
<sequence length="210" mass="23796">ATLEGYKPPDWPKLKAAMIAYWGDVDKALFTERDLDALVDLWAAKGGVSSVSEYQAFRKSWEPIQSYLVLKNHIDSEEELRKKYYQAFSSVFQERIRAQLIKEKAMVTTLDKRFRLPSFQLLKAAVTTVMETQTALTFEDSRSSNPVPGPFKASNDVMLKMEADRRPKETADQSKAPVTVDDLTRMLQSFEQRLKQELAATPSPPNLSSG</sequence>